<evidence type="ECO:0008006" key="3">
    <source>
        <dbReference type="Google" id="ProtNLM"/>
    </source>
</evidence>
<organism evidence="1 2">
    <name type="scientific">Congregibacter variabilis</name>
    <dbReference type="NCBI Taxonomy" id="3081200"/>
    <lineage>
        <taxon>Bacteria</taxon>
        <taxon>Pseudomonadati</taxon>
        <taxon>Pseudomonadota</taxon>
        <taxon>Gammaproteobacteria</taxon>
        <taxon>Cellvibrionales</taxon>
        <taxon>Halieaceae</taxon>
        <taxon>Congregibacter</taxon>
    </lineage>
</organism>
<dbReference type="EMBL" id="CP136864">
    <property type="protein sequence ID" value="WOJ94342.1"/>
    <property type="molecule type" value="Genomic_DNA"/>
</dbReference>
<gene>
    <name evidence="1" type="ORF">R0135_04065</name>
</gene>
<dbReference type="Proteomes" id="UP001626537">
    <property type="component" value="Chromosome"/>
</dbReference>
<dbReference type="RefSeq" id="WP_407348978.1">
    <property type="nucleotide sequence ID" value="NZ_CP136864.1"/>
</dbReference>
<keyword evidence="2" id="KW-1185">Reference proteome</keyword>
<accession>A0ABZ0I499</accession>
<evidence type="ECO:0000313" key="2">
    <source>
        <dbReference type="Proteomes" id="UP001626537"/>
    </source>
</evidence>
<proteinExistence type="predicted"/>
<name>A0ABZ0I499_9GAMM</name>
<evidence type="ECO:0000313" key="1">
    <source>
        <dbReference type="EMBL" id="WOJ94342.1"/>
    </source>
</evidence>
<protein>
    <recommendedName>
        <fullName evidence="3">Lipoprotein</fullName>
    </recommendedName>
</protein>
<sequence>MRRLGQTGLRGRPLRAVATAILVGSVLSLSGCDDPQIYGSVGVSSGYGGYGGYYGGYGGWGQPRMHTSISVGGRIR</sequence>
<reference evidence="1 2" key="1">
    <citation type="submission" date="2023-10" db="EMBL/GenBank/DDBJ databases">
        <title>Two novel species belonging to the OM43/NOR5 clade.</title>
        <authorList>
            <person name="Park M."/>
        </authorList>
    </citation>
    <scope>NUCLEOTIDE SEQUENCE [LARGE SCALE GENOMIC DNA]</scope>
    <source>
        <strain evidence="1 2">IMCC43200</strain>
    </source>
</reference>
<dbReference type="PROSITE" id="PS51257">
    <property type="entry name" value="PROKAR_LIPOPROTEIN"/>
    <property type="match status" value="1"/>
</dbReference>